<protein>
    <submittedName>
        <fullName evidence="1">Uncharacterized protein</fullName>
    </submittedName>
</protein>
<sequence>MRFAIEAGAVLVICLHDDAHPFGAQQLAAQTGEDAGFQNIAVDRAAVLAGAGTPGVRAAPLFAADHDDRAAALAAFDQAG</sequence>
<proteinExistence type="predicted"/>
<evidence type="ECO:0000313" key="2">
    <source>
        <dbReference type="Proteomes" id="UP001589858"/>
    </source>
</evidence>
<name>A0ABV6S614_9SPHN</name>
<comment type="caution">
    <text evidence="1">The sequence shown here is derived from an EMBL/GenBank/DDBJ whole genome shotgun (WGS) entry which is preliminary data.</text>
</comment>
<evidence type="ECO:0000313" key="1">
    <source>
        <dbReference type="EMBL" id="MFC0684666.1"/>
    </source>
</evidence>
<dbReference type="EMBL" id="JBHLTM010000028">
    <property type="protein sequence ID" value="MFC0684666.1"/>
    <property type="molecule type" value="Genomic_DNA"/>
</dbReference>
<dbReference type="Proteomes" id="UP001589858">
    <property type="component" value="Unassembled WGS sequence"/>
</dbReference>
<gene>
    <name evidence="1" type="ORF">ACFFF8_08665</name>
</gene>
<reference evidence="1 2" key="1">
    <citation type="submission" date="2024-09" db="EMBL/GenBank/DDBJ databases">
        <authorList>
            <person name="Sun Q."/>
            <person name="Mori K."/>
        </authorList>
    </citation>
    <scope>NUCLEOTIDE SEQUENCE [LARGE SCALE GENOMIC DNA]</scope>
    <source>
        <strain evidence="1 2">CICC 11035S</strain>
    </source>
</reference>
<keyword evidence="2" id="KW-1185">Reference proteome</keyword>
<organism evidence="1 2">
    <name type="scientific">Novosphingobium clariflavum</name>
    <dbReference type="NCBI Taxonomy" id="2029884"/>
    <lineage>
        <taxon>Bacteria</taxon>
        <taxon>Pseudomonadati</taxon>
        <taxon>Pseudomonadota</taxon>
        <taxon>Alphaproteobacteria</taxon>
        <taxon>Sphingomonadales</taxon>
        <taxon>Sphingomonadaceae</taxon>
        <taxon>Novosphingobium</taxon>
    </lineage>
</organism>
<accession>A0ABV6S614</accession>
<dbReference type="RefSeq" id="WP_267223150.1">
    <property type="nucleotide sequence ID" value="NZ_JAPCWC010000020.1"/>
</dbReference>